<feature type="compositionally biased region" description="Basic and acidic residues" evidence="1">
    <location>
        <begin position="288"/>
        <end position="297"/>
    </location>
</feature>
<feature type="region of interest" description="Disordered" evidence="1">
    <location>
        <begin position="228"/>
        <end position="297"/>
    </location>
</feature>
<dbReference type="SMART" id="SM00384">
    <property type="entry name" value="AT_hook"/>
    <property type="match status" value="3"/>
</dbReference>
<dbReference type="Proteomes" id="UP000827549">
    <property type="component" value="Chromosome 3"/>
</dbReference>
<dbReference type="GO" id="GO:0003677">
    <property type="term" value="F:DNA binding"/>
    <property type="evidence" value="ECO:0007669"/>
    <property type="project" value="InterPro"/>
</dbReference>
<feature type="compositionally biased region" description="Pro residues" evidence="1">
    <location>
        <begin position="265"/>
        <end position="277"/>
    </location>
</feature>
<dbReference type="RefSeq" id="XP_062626155.1">
    <property type="nucleotide sequence ID" value="XM_062770171.1"/>
</dbReference>
<dbReference type="PRINTS" id="PR00929">
    <property type="entry name" value="ATHOOK"/>
</dbReference>
<accession>A0AAF0YAP3</accession>
<protein>
    <submittedName>
        <fullName evidence="2">Uncharacterized protein</fullName>
    </submittedName>
</protein>
<feature type="compositionally biased region" description="Low complexity" evidence="1">
    <location>
        <begin position="238"/>
        <end position="249"/>
    </location>
</feature>
<evidence type="ECO:0000256" key="1">
    <source>
        <dbReference type="SAM" id="MobiDB-lite"/>
    </source>
</evidence>
<evidence type="ECO:0000313" key="2">
    <source>
        <dbReference type="EMBL" id="WOO80123.1"/>
    </source>
</evidence>
<gene>
    <name evidence="2" type="ORF">LOC62_03G003635</name>
</gene>
<evidence type="ECO:0000313" key="3">
    <source>
        <dbReference type="Proteomes" id="UP000827549"/>
    </source>
</evidence>
<feature type="region of interest" description="Disordered" evidence="1">
    <location>
        <begin position="1"/>
        <end position="32"/>
    </location>
</feature>
<proteinExistence type="predicted"/>
<dbReference type="GeneID" id="87806877"/>
<feature type="compositionally biased region" description="Basic residues" evidence="1">
    <location>
        <begin position="250"/>
        <end position="263"/>
    </location>
</feature>
<dbReference type="AlphaFoldDB" id="A0AAF0YAP3"/>
<dbReference type="EMBL" id="CP086716">
    <property type="protein sequence ID" value="WOO80123.1"/>
    <property type="molecule type" value="Genomic_DNA"/>
</dbReference>
<keyword evidence="3" id="KW-1185">Reference proteome</keyword>
<feature type="region of interest" description="Disordered" evidence="1">
    <location>
        <begin position="148"/>
        <end position="169"/>
    </location>
</feature>
<dbReference type="InterPro" id="IPR017956">
    <property type="entry name" value="AT_hook_DNA-bd_motif"/>
</dbReference>
<reference evidence="2" key="1">
    <citation type="submission" date="2023-10" db="EMBL/GenBank/DDBJ databases">
        <authorList>
            <person name="Noh H."/>
        </authorList>
    </citation>
    <scope>NUCLEOTIDE SEQUENCE</scope>
    <source>
        <strain evidence="2">DUCC4014</strain>
    </source>
</reference>
<sequence length="465" mass="50481">MTHKSDDPQQQQQQQQDDATQHHLHMASAAITTQPELDPALFALATSSSSATAPTPIDPALFAIEQVVHNVQRGRIEQDDIDLGGSIHAAGLPEAEPEAEAEDPEPESFDPGVEVDVHDVQQDADPNHIPLDDDGIDPALREIVNSLTNAQQSHHPSLGPGDTEERERLDRERLQHTLQSTLEDFAHGNFGNYGAIFNTNFPQSPNNHNLILPPLGPEAAAHTAHLPIVPPHTHVHGPPSDVPDSSLPVKRGRGRPKGSKNKPKPGAPPPEVQAPPPRRPKGRPPKVRSAEELAEFERRKEERALGIKRKRGRPRKYPELGLVREMRLKKNRAGVQEKIRMLEERARLEAVEQESGEHDAVAAAEHLHAHLHDGLADDAESSAAAALATASEVALGEQVAAAVVRSAHENGEHYDWPYQDGQSLLDVVGVDMVGHKSLDDASGMAIDQTDEAMRGVFSLADVGAQ</sequence>
<organism evidence="2 3">
    <name type="scientific">Vanrija pseudolonga</name>
    <dbReference type="NCBI Taxonomy" id="143232"/>
    <lineage>
        <taxon>Eukaryota</taxon>
        <taxon>Fungi</taxon>
        <taxon>Dikarya</taxon>
        <taxon>Basidiomycota</taxon>
        <taxon>Agaricomycotina</taxon>
        <taxon>Tremellomycetes</taxon>
        <taxon>Trichosporonales</taxon>
        <taxon>Trichosporonaceae</taxon>
        <taxon>Vanrija</taxon>
    </lineage>
</organism>
<name>A0AAF0YAP3_9TREE</name>
<feature type="compositionally biased region" description="Low complexity" evidence="1">
    <location>
        <begin position="8"/>
        <end position="18"/>
    </location>
</feature>